<sequence>MNDSQSVSADLVKSTAVGGQTEEHELFLGQYIAKDFNSPFEGEVTVTPDHYLDLYGIIYEDGDKEDVTYNEVKRYAAYYHQSMGGGVRKRKKYEYGFTEKFPVGTKILKDFFRTFGGKITRLTKGRNKTYTVTYDVDGYSEEVSKKEAMKLVEKYKAWIEWSKTNLKKEVKEENETTAVSESSLDVTYSEDLSSLTPATKVEPGEEEEEEVQLVSDTAPRGLSQVKLEMFGKATARRVSSTYLERQRRIEARMQALKEPGGAPRKVFRRGCQKATLTQVLGGCGTSPCPIVRVVPTDIFENGINPFIQRGQYYFAGRSDWNPWTPAYPGDVGFVDSDMISGQRNIKNIGLVDREKQELFHCFLDCAKKSYLPHYLGPNAKGKRLYLGRYRAVPQDQEEVNIIEKKFLFRSLEWDSQMTHAEWNVLHNVNIDAGKNCRKNKYLSLNTDLAMGVYADAAKTKAENEKEGLWESLAIEKKKERAWIEMLLDNDYFLSIRPIEFVDYDENLYKKLVEIGADSGEVSLEPTELGPL</sequence>
<reference evidence="1 2" key="1">
    <citation type="journal article" date="2021" name="Sci. Rep.">
        <title>The genome of the diatom Chaetoceros tenuissimus carries an ancient integrated fragment of an extant virus.</title>
        <authorList>
            <person name="Hongo Y."/>
            <person name="Kimura K."/>
            <person name="Takaki Y."/>
            <person name="Yoshida Y."/>
            <person name="Baba S."/>
            <person name="Kobayashi G."/>
            <person name="Nagasaki K."/>
            <person name="Hano T."/>
            <person name="Tomaru Y."/>
        </authorList>
    </citation>
    <scope>NUCLEOTIDE SEQUENCE [LARGE SCALE GENOMIC DNA]</scope>
    <source>
        <strain evidence="1 2">NIES-3715</strain>
    </source>
</reference>
<name>A0AAD3HAK6_9STRA</name>
<dbReference type="EMBL" id="BLLK01000051">
    <property type="protein sequence ID" value="GFH56058.1"/>
    <property type="molecule type" value="Genomic_DNA"/>
</dbReference>
<organism evidence="1 2">
    <name type="scientific">Chaetoceros tenuissimus</name>
    <dbReference type="NCBI Taxonomy" id="426638"/>
    <lineage>
        <taxon>Eukaryota</taxon>
        <taxon>Sar</taxon>
        <taxon>Stramenopiles</taxon>
        <taxon>Ochrophyta</taxon>
        <taxon>Bacillariophyta</taxon>
        <taxon>Coscinodiscophyceae</taxon>
        <taxon>Chaetocerotophycidae</taxon>
        <taxon>Chaetocerotales</taxon>
        <taxon>Chaetocerotaceae</taxon>
        <taxon>Chaetoceros</taxon>
    </lineage>
</organism>
<evidence type="ECO:0000313" key="2">
    <source>
        <dbReference type="Proteomes" id="UP001054902"/>
    </source>
</evidence>
<accession>A0AAD3HAK6</accession>
<keyword evidence="2" id="KW-1185">Reference proteome</keyword>
<dbReference type="Proteomes" id="UP001054902">
    <property type="component" value="Unassembled WGS sequence"/>
</dbReference>
<dbReference type="AlphaFoldDB" id="A0AAD3HAK6"/>
<evidence type="ECO:0000313" key="1">
    <source>
        <dbReference type="EMBL" id="GFH56058.1"/>
    </source>
</evidence>
<protein>
    <submittedName>
        <fullName evidence="1">Uncharacterized protein</fullName>
    </submittedName>
</protein>
<proteinExistence type="predicted"/>
<comment type="caution">
    <text evidence="1">The sequence shown here is derived from an EMBL/GenBank/DDBJ whole genome shotgun (WGS) entry which is preliminary data.</text>
</comment>
<gene>
    <name evidence="1" type="ORF">CTEN210_12534</name>
</gene>